<reference evidence="2" key="1">
    <citation type="submission" date="2021-01" db="EMBL/GenBank/DDBJ databases">
        <authorList>
            <person name="Corre E."/>
            <person name="Pelletier E."/>
            <person name="Niang G."/>
            <person name="Scheremetjew M."/>
            <person name="Finn R."/>
            <person name="Kale V."/>
            <person name="Holt S."/>
            <person name="Cochrane G."/>
            <person name="Meng A."/>
            <person name="Brown T."/>
            <person name="Cohen L."/>
        </authorList>
    </citation>
    <scope>NUCLEOTIDE SEQUENCE</scope>
    <source>
        <strain evidence="2">CCMP127</strain>
    </source>
</reference>
<feature type="region of interest" description="Disordered" evidence="1">
    <location>
        <begin position="176"/>
        <end position="215"/>
    </location>
</feature>
<feature type="compositionally biased region" description="Acidic residues" evidence="1">
    <location>
        <begin position="198"/>
        <end position="215"/>
    </location>
</feature>
<feature type="compositionally biased region" description="Basic and acidic residues" evidence="1">
    <location>
        <begin position="186"/>
        <end position="197"/>
    </location>
</feature>
<name>A0A7S3LA76_9STRA</name>
<dbReference type="AlphaFoldDB" id="A0A7S3LA76"/>
<sequence>MKNAEEGGAKHKPPSAVHTPKASLNLDATPGSAVAANHAAAASPAPTTYGTTEVELERLRKTVLRFERTLSLNGWAQAKLPSPLNELHYLKEQMPANQFDLTVRETYQREIAKYLVAARHQARHSNVPTHLPGILDGLDVLRTSPQPMQLSWSLKETYDFVLRAYLQLLEPSPFTATAESARKRKRDEAGSEKKDDEGEKDEESKDEEMDTMATV</sequence>
<evidence type="ECO:0000313" key="2">
    <source>
        <dbReference type="EMBL" id="CAE0415768.1"/>
    </source>
</evidence>
<gene>
    <name evidence="2" type="ORF">ACOF00016_LOCUS12837</name>
</gene>
<proteinExistence type="predicted"/>
<dbReference type="EMBL" id="HBIM01016421">
    <property type="protein sequence ID" value="CAE0415768.1"/>
    <property type="molecule type" value="Transcribed_RNA"/>
</dbReference>
<feature type="region of interest" description="Disordered" evidence="1">
    <location>
        <begin position="1"/>
        <end position="28"/>
    </location>
</feature>
<protein>
    <submittedName>
        <fullName evidence="2">Uncharacterized protein</fullName>
    </submittedName>
</protein>
<accession>A0A7S3LA76</accession>
<evidence type="ECO:0000256" key="1">
    <source>
        <dbReference type="SAM" id="MobiDB-lite"/>
    </source>
</evidence>
<organism evidence="2">
    <name type="scientific">Amphora coffeiformis</name>
    <dbReference type="NCBI Taxonomy" id="265554"/>
    <lineage>
        <taxon>Eukaryota</taxon>
        <taxon>Sar</taxon>
        <taxon>Stramenopiles</taxon>
        <taxon>Ochrophyta</taxon>
        <taxon>Bacillariophyta</taxon>
        <taxon>Bacillariophyceae</taxon>
        <taxon>Bacillariophycidae</taxon>
        <taxon>Thalassiophysales</taxon>
        <taxon>Catenulaceae</taxon>
        <taxon>Amphora</taxon>
    </lineage>
</organism>